<dbReference type="EMBL" id="BBTG02000040">
    <property type="protein sequence ID" value="GAO18773.1"/>
    <property type="molecule type" value="Genomic_DNA"/>
</dbReference>
<sequence>MPVWCHQFGPEARRAIADRERLSLGLHPTGMEWPVVWPTSDPDDDGDDDDDAFGGQTPSASIYKLVPSMQPYRNNLTALSQKYNVGMRPFHAGGWGILALANHEFLAVRSEEELLGAPLKDLEVVPKRQAGPHPMVSVAKYIRDLPENPCTLPGMAAAPNRPNNPVPHFGLDTDAAGGVAFMINQSNDGDDDFVDNSHSEFGDWEEQSEGATEEGNEDDGLVDVPEGDVLGGQDDLEVEEHDESDAMVHQGGGVSYPVVLENDEPLPLANEEGEAGWAELAELAELTELTTPVVEPPSSGSAPDESPLAQEVPSLAHLLIHLSKPPGGSSPPSESSAPLHASLTQCLKKLRPHCPPPCVDMVYMPHSAQVHELPRQTLPLFRFLRKPGESNENTQDYASSLGNVAERYHVLRMYEKDLEMRSLDKRHQNGLPEFDILCPYALTMGLSPGRTARPHFRATSRLSMVIHIPELCILAVGSPIGRVLILTPTRLEAPVEKRTGVLHHGLRIEWILPRQSDEAVFRVEERPLHGMAVGPVQEDGPMGDEAEDDADAADGRVRVAVPRRYRLMLHYRNHDVLTYEISREEQSGKLCIF</sequence>
<gene>
    <name evidence="2" type="ORF">UVI_02052610</name>
</gene>
<name>A0A1B5L5F6_USTVR</name>
<reference evidence="3" key="1">
    <citation type="journal article" date="2016" name="Genome Announc.">
        <title>Genome sequence of Ustilaginoidea virens IPU010, a rice pathogenic fungus causing false smut.</title>
        <authorList>
            <person name="Kumagai T."/>
            <person name="Ishii T."/>
            <person name="Terai G."/>
            <person name="Umemura M."/>
            <person name="Machida M."/>
            <person name="Asai K."/>
        </authorList>
    </citation>
    <scope>NUCLEOTIDE SEQUENCE [LARGE SCALE GENOMIC DNA]</scope>
    <source>
        <strain evidence="3">IPU010</strain>
    </source>
</reference>
<feature type="compositionally biased region" description="Acidic residues" evidence="1">
    <location>
        <begin position="41"/>
        <end position="52"/>
    </location>
</feature>
<feature type="compositionally biased region" description="Acidic residues" evidence="1">
    <location>
        <begin position="202"/>
        <end position="221"/>
    </location>
</feature>
<dbReference type="InterPro" id="IPR014839">
    <property type="entry name" value="Crt10"/>
</dbReference>
<protein>
    <submittedName>
        <fullName evidence="2">Uncharacterized protein</fullName>
    </submittedName>
</protein>
<organism evidence="2 3">
    <name type="scientific">Ustilaginoidea virens</name>
    <name type="common">Rice false smut fungus</name>
    <name type="synonym">Villosiclava virens</name>
    <dbReference type="NCBI Taxonomy" id="1159556"/>
    <lineage>
        <taxon>Eukaryota</taxon>
        <taxon>Fungi</taxon>
        <taxon>Dikarya</taxon>
        <taxon>Ascomycota</taxon>
        <taxon>Pezizomycotina</taxon>
        <taxon>Sordariomycetes</taxon>
        <taxon>Hypocreomycetidae</taxon>
        <taxon>Hypocreales</taxon>
        <taxon>Clavicipitaceae</taxon>
        <taxon>Ustilaginoidea</taxon>
    </lineage>
</organism>
<dbReference type="Proteomes" id="UP000054053">
    <property type="component" value="Unassembled WGS sequence"/>
</dbReference>
<comment type="caution">
    <text evidence="2">The sequence shown here is derived from an EMBL/GenBank/DDBJ whole genome shotgun (WGS) entry which is preliminary data.</text>
</comment>
<proteinExistence type="predicted"/>
<accession>A0A1B5L5F6</accession>
<feature type="region of interest" description="Disordered" evidence="1">
    <location>
        <begin position="532"/>
        <end position="553"/>
    </location>
</feature>
<feature type="compositionally biased region" description="Acidic residues" evidence="1">
    <location>
        <begin position="541"/>
        <end position="552"/>
    </location>
</feature>
<feature type="region of interest" description="Disordered" evidence="1">
    <location>
        <begin position="182"/>
        <end position="232"/>
    </location>
</feature>
<dbReference type="Pfam" id="PF08728">
    <property type="entry name" value="CRT10"/>
    <property type="match status" value="1"/>
</dbReference>
<dbReference type="AlphaFoldDB" id="A0A1B5L5F6"/>
<feature type="region of interest" description="Disordered" evidence="1">
    <location>
        <begin position="33"/>
        <end position="57"/>
    </location>
</feature>
<evidence type="ECO:0000313" key="2">
    <source>
        <dbReference type="EMBL" id="GAO18773.1"/>
    </source>
</evidence>
<evidence type="ECO:0000256" key="1">
    <source>
        <dbReference type="SAM" id="MobiDB-lite"/>
    </source>
</evidence>
<evidence type="ECO:0000313" key="3">
    <source>
        <dbReference type="Proteomes" id="UP000054053"/>
    </source>
</evidence>